<dbReference type="Gene3D" id="1.20.5.320">
    <property type="entry name" value="6-Phosphogluconate Dehydrogenase, domain 3"/>
    <property type="match status" value="1"/>
</dbReference>
<dbReference type="Proteomes" id="UP000468388">
    <property type="component" value="Unassembled WGS sequence"/>
</dbReference>
<sequence>MPKVPQLFVASLLCLSLFNACSKEGPTGPKGDTGETGATGAAGPTGATGPVGTANVIYSAWTYAHNFNDSTVDNSNIKAGYVDAPKITSTILNSGDVKVYFTYGGGTFILPYTSNAGGKPNTISFTPLLSKILIYRFTHDNSNSIALSTLLQYRYVIIPGGVAARKNNINWDNYAEVAAYLGWKD</sequence>
<organism evidence="3 4">
    <name type="scientific">Chitinophaga oryziterrae</name>
    <dbReference type="NCBI Taxonomy" id="1031224"/>
    <lineage>
        <taxon>Bacteria</taxon>
        <taxon>Pseudomonadati</taxon>
        <taxon>Bacteroidota</taxon>
        <taxon>Chitinophagia</taxon>
        <taxon>Chitinophagales</taxon>
        <taxon>Chitinophagaceae</taxon>
        <taxon>Chitinophaga</taxon>
    </lineage>
</organism>
<keyword evidence="4" id="KW-1185">Reference proteome</keyword>
<protein>
    <recommendedName>
        <fullName evidence="5">Collagen-like protein</fullName>
    </recommendedName>
</protein>
<reference evidence="3 4" key="1">
    <citation type="submission" date="2019-12" db="EMBL/GenBank/DDBJ databases">
        <title>The draft genomic sequence of strain Chitinophaga oryziterrae JCM 16595.</title>
        <authorList>
            <person name="Zhang X."/>
        </authorList>
    </citation>
    <scope>NUCLEOTIDE SEQUENCE [LARGE SCALE GENOMIC DNA]</scope>
    <source>
        <strain evidence="3 4">JCM 16595</strain>
    </source>
</reference>
<dbReference type="AlphaFoldDB" id="A0A6N8JA00"/>
<feature type="region of interest" description="Disordered" evidence="1">
    <location>
        <begin position="26"/>
        <end position="46"/>
    </location>
</feature>
<name>A0A6N8JA00_9BACT</name>
<accession>A0A6N8JA00</accession>
<comment type="caution">
    <text evidence="3">The sequence shown here is derived from an EMBL/GenBank/DDBJ whole genome shotgun (WGS) entry which is preliminary data.</text>
</comment>
<feature type="chain" id="PRO_5026665907" description="Collagen-like protein" evidence="2">
    <location>
        <begin position="23"/>
        <end position="185"/>
    </location>
</feature>
<evidence type="ECO:0000256" key="2">
    <source>
        <dbReference type="SAM" id="SignalP"/>
    </source>
</evidence>
<feature type="signal peptide" evidence="2">
    <location>
        <begin position="1"/>
        <end position="22"/>
    </location>
</feature>
<evidence type="ECO:0000256" key="1">
    <source>
        <dbReference type="SAM" id="MobiDB-lite"/>
    </source>
</evidence>
<keyword evidence="2" id="KW-0732">Signal</keyword>
<dbReference type="EMBL" id="WRXO01000003">
    <property type="protein sequence ID" value="MVT41401.1"/>
    <property type="molecule type" value="Genomic_DNA"/>
</dbReference>
<evidence type="ECO:0008006" key="5">
    <source>
        <dbReference type="Google" id="ProtNLM"/>
    </source>
</evidence>
<gene>
    <name evidence="3" type="ORF">GO495_12465</name>
</gene>
<dbReference type="OrthoDB" id="677894at2"/>
<feature type="compositionally biased region" description="Low complexity" evidence="1">
    <location>
        <begin position="35"/>
        <end position="46"/>
    </location>
</feature>
<dbReference type="RefSeq" id="WP_157300030.1">
    <property type="nucleotide sequence ID" value="NZ_BAAAZB010000025.1"/>
</dbReference>
<evidence type="ECO:0000313" key="4">
    <source>
        <dbReference type="Proteomes" id="UP000468388"/>
    </source>
</evidence>
<evidence type="ECO:0000313" key="3">
    <source>
        <dbReference type="EMBL" id="MVT41401.1"/>
    </source>
</evidence>
<proteinExistence type="predicted"/>